<dbReference type="GO" id="GO:0004309">
    <property type="term" value="F:exopolyphosphatase activity"/>
    <property type="evidence" value="ECO:0007669"/>
    <property type="project" value="EnsemblFungi"/>
</dbReference>
<dbReference type="InterPro" id="IPR004097">
    <property type="entry name" value="DHHA2"/>
</dbReference>
<reference evidence="6 7" key="1">
    <citation type="journal article" date="2011" name="G3 (Bethesda)">
        <title>Genome evolution in the Eremothecium clade of the Saccharomyces complex revealed by comparative genomics.</title>
        <authorList>
            <person name="Wendland J."/>
            <person name="Walther A."/>
        </authorList>
    </citation>
    <scope>NUCLEOTIDE SEQUENCE [LARGE SCALE GENOMIC DNA]</scope>
    <source>
        <strain evidence="7">CBS 270.75 / DBVPG 7215 / KCTC 17166 / NRRL Y-17582</strain>
    </source>
</reference>
<name>I6NCY1_ERECY</name>
<keyword evidence="3" id="KW-0378">Hydrolase</keyword>
<keyword evidence="4" id="KW-0464">Manganese</keyword>
<dbReference type="Proteomes" id="UP000006790">
    <property type="component" value="Chromosome 5"/>
</dbReference>
<evidence type="ECO:0000256" key="4">
    <source>
        <dbReference type="ARBA" id="ARBA00023211"/>
    </source>
</evidence>
<evidence type="ECO:0000256" key="1">
    <source>
        <dbReference type="ARBA" id="ARBA00001936"/>
    </source>
</evidence>
<organism evidence="6 7">
    <name type="scientific">Eremothecium cymbalariae (strain CBS 270.75 / DBVPG 7215 / KCTC 17166 / NRRL Y-17582)</name>
    <name type="common">Yeast</name>
    <dbReference type="NCBI Taxonomy" id="931890"/>
    <lineage>
        <taxon>Eukaryota</taxon>
        <taxon>Fungi</taxon>
        <taxon>Dikarya</taxon>
        <taxon>Ascomycota</taxon>
        <taxon>Saccharomycotina</taxon>
        <taxon>Saccharomycetes</taxon>
        <taxon>Saccharomycetales</taxon>
        <taxon>Saccharomycetaceae</taxon>
        <taxon>Eremothecium</taxon>
    </lineage>
</organism>
<dbReference type="AlphaFoldDB" id="I6NCY1"/>
<dbReference type="GO" id="GO:0046872">
    <property type="term" value="F:metal ion binding"/>
    <property type="evidence" value="ECO:0007669"/>
    <property type="project" value="UniProtKB-KW"/>
</dbReference>
<dbReference type="SMART" id="SM01131">
    <property type="entry name" value="DHHA2"/>
    <property type="match status" value="1"/>
</dbReference>
<dbReference type="GeneID" id="11470342"/>
<gene>
    <name evidence="6" type="ordered locus">Ecym_5146</name>
</gene>
<dbReference type="HOGENOM" id="CLU_019358_1_0_1"/>
<keyword evidence="7" id="KW-1185">Reference proteome</keyword>
<dbReference type="PANTHER" id="PTHR12112">
    <property type="entry name" value="BNIP - RELATED"/>
    <property type="match status" value="1"/>
</dbReference>
<dbReference type="RefSeq" id="XP_003646740.1">
    <property type="nucleotide sequence ID" value="XM_003646692.1"/>
</dbReference>
<dbReference type="OMA" id="TMTIFFN"/>
<dbReference type="InterPro" id="IPR001667">
    <property type="entry name" value="DDH_dom"/>
</dbReference>
<dbReference type="GO" id="GO:0006798">
    <property type="term" value="P:polyphosphate catabolic process"/>
    <property type="evidence" value="ECO:0007669"/>
    <property type="project" value="EnsemblFungi"/>
</dbReference>
<comment type="cofactor">
    <cofactor evidence="1">
        <name>Mn(2+)</name>
        <dbReference type="ChEBI" id="CHEBI:29035"/>
    </cofactor>
</comment>
<dbReference type="GO" id="GO:0005759">
    <property type="term" value="C:mitochondrial matrix"/>
    <property type="evidence" value="ECO:0007669"/>
    <property type="project" value="EnsemblFungi"/>
</dbReference>
<dbReference type="Pfam" id="PF01368">
    <property type="entry name" value="DHH"/>
    <property type="match status" value="1"/>
</dbReference>
<dbReference type="InterPro" id="IPR038763">
    <property type="entry name" value="DHH_sf"/>
</dbReference>
<dbReference type="Gene3D" id="3.90.1640.10">
    <property type="entry name" value="inorganic pyrophosphatase (n-terminal core)"/>
    <property type="match status" value="1"/>
</dbReference>
<dbReference type="InterPro" id="IPR038222">
    <property type="entry name" value="DHHA2_dom_sf"/>
</dbReference>
<keyword evidence="2" id="KW-0479">Metal-binding</keyword>
<evidence type="ECO:0000256" key="2">
    <source>
        <dbReference type="ARBA" id="ARBA00022723"/>
    </source>
</evidence>
<sequence length="380" mass="43323">MVKSICSFMTLLRDASLKGLMNGTKIIKIVCGNESADIDSVACAIAYAYLSYDNDQRDTYIPVINIPREDLKLRRDVVFMLESISVSLDSLFFIDEIRKMKLDNIRVESVLVDHNDLTGVAREVVDNVIGIIDHHEDNNMHKESIKRANGPRIIEPAGSCSSLVFNYWLNNLGIQRLKPLTDISKLFLSALLMDTVNMKYKVTKLDPEAYSNYVDFLQGMDFEHYYETLVAKKDIDGLPIEGILAKDYKQFSFSSHHGVVKVGTSSIPRPLQWILEQHGNDEFVLQSRKYIIKKNLDLLLLVHHWISADVHYRQFVVVVDNDKSMELSAKIIQAIKDELQLEKVEIIVPLVDGILTYNQLALNKSRKTVVPLIRKAVEEL</sequence>
<dbReference type="SUPFAM" id="SSF64182">
    <property type="entry name" value="DHH phosphoesterases"/>
    <property type="match status" value="1"/>
</dbReference>
<accession>I6NCY1</accession>
<dbReference type="FunCoup" id="I6NCY1">
    <property type="interactions" value="230"/>
</dbReference>
<feature type="domain" description="DHHA2" evidence="5">
    <location>
        <begin position="225"/>
        <end position="377"/>
    </location>
</feature>
<evidence type="ECO:0000313" key="6">
    <source>
        <dbReference type="EMBL" id="AET39923.1"/>
    </source>
</evidence>
<dbReference type="KEGG" id="erc:Ecym_5146"/>
<dbReference type="Pfam" id="PF02833">
    <property type="entry name" value="DHHA2"/>
    <property type="match status" value="1"/>
</dbReference>
<dbReference type="STRING" id="931890.I6NCY1"/>
<dbReference type="EMBL" id="CP002501">
    <property type="protein sequence ID" value="AET39923.1"/>
    <property type="molecule type" value="Genomic_DNA"/>
</dbReference>
<proteinExistence type="predicted"/>
<protein>
    <recommendedName>
        <fullName evidence="5">DHHA2 domain-containing protein</fullName>
    </recommendedName>
</protein>
<dbReference type="eggNOG" id="KOG4129">
    <property type="taxonomic scope" value="Eukaryota"/>
</dbReference>
<dbReference type="PANTHER" id="PTHR12112:SF39">
    <property type="entry name" value="EG:152A3.5 PROTEIN (FBGN0003116_PN PROTEIN)"/>
    <property type="match status" value="1"/>
</dbReference>
<dbReference type="OrthoDB" id="374045at2759"/>
<dbReference type="Gene3D" id="3.10.310.20">
    <property type="entry name" value="DHHA2 domain"/>
    <property type="match status" value="1"/>
</dbReference>
<evidence type="ECO:0000313" key="7">
    <source>
        <dbReference type="Proteomes" id="UP000006790"/>
    </source>
</evidence>
<dbReference type="InParanoid" id="I6NCY1"/>
<evidence type="ECO:0000256" key="3">
    <source>
        <dbReference type="ARBA" id="ARBA00022801"/>
    </source>
</evidence>
<evidence type="ECO:0000259" key="5">
    <source>
        <dbReference type="SMART" id="SM01131"/>
    </source>
</evidence>